<accession>A0A1G1YI01</accession>
<dbReference type="Proteomes" id="UP000177310">
    <property type="component" value="Unassembled WGS sequence"/>
</dbReference>
<protein>
    <submittedName>
        <fullName evidence="2">Uncharacterized protein</fullName>
    </submittedName>
</protein>
<keyword evidence="1" id="KW-0472">Membrane</keyword>
<evidence type="ECO:0000313" key="2">
    <source>
        <dbReference type="EMBL" id="OGY51901.1"/>
    </source>
</evidence>
<reference evidence="2 3" key="1">
    <citation type="journal article" date="2016" name="Nat. Commun.">
        <title>Thousands of microbial genomes shed light on interconnected biogeochemical processes in an aquifer system.</title>
        <authorList>
            <person name="Anantharaman K."/>
            <person name="Brown C.T."/>
            <person name="Hug L.A."/>
            <person name="Sharon I."/>
            <person name="Castelle C.J."/>
            <person name="Probst A.J."/>
            <person name="Thomas B.C."/>
            <person name="Singh A."/>
            <person name="Wilkins M.J."/>
            <person name="Karaoz U."/>
            <person name="Brodie E.L."/>
            <person name="Williams K.H."/>
            <person name="Hubbard S.S."/>
            <person name="Banfield J.F."/>
        </authorList>
    </citation>
    <scope>NUCLEOTIDE SEQUENCE [LARGE SCALE GENOMIC DNA]</scope>
</reference>
<sequence length="256" mass="28404">MPNGMPNRSLLETLPVAQRKKIFRALLVLLTIVIIAFWLMLLRVIISPGGDSREDSTKIEEIQQNLFTMLNRSKEALNQAKEQLDALRAAADDTPDAALSPEVIAALKEKLESPTSEWLTYENPRYGVAFRYPDDWQLATTTGSTSSPRFGVEAGDGDLIVSVRPAEPALTGIRLELYGSSDAAGQTNCTETFQNLPACRTSADDGTLTTTQLDVFNQTKKITIQTTFQSPNRDLFEQVFETLLSTFTFQKPDPRL</sequence>
<feature type="transmembrane region" description="Helical" evidence="1">
    <location>
        <begin position="21"/>
        <end position="46"/>
    </location>
</feature>
<evidence type="ECO:0000256" key="1">
    <source>
        <dbReference type="SAM" id="Phobius"/>
    </source>
</evidence>
<evidence type="ECO:0000313" key="3">
    <source>
        <dbReference type="Proteomes" id="UP000177310"/>
    </source>
</evidence>
<keyword evidence="1" id="KW-0812">Transmembrane</keyword>
<comment type="caution">
    <text evidence="2">The sequence shown here is derived from an EMBL/GenBank/DDBJ whole genome shotgun (WGS) entry which is preliminary data.</text>
</comment>
<dbReference type="AlphaFoldDB" id="A0A1G1YI01"/>
<proteinExistence type="predicted"/>
<dbReference type="STRING" id="1797542.A3J59_01005"/>
<organism evidence="2 3">
    <name type="scientific">Candidatus Buchananbacteria bacterium RIFCSPHIGHO2_02_FULL_56_16</name>
    <dbReference type="NCBI Taxonomy" id="1797542"/>
    <lineage>
        <taxon>Bacteria</taxon>
        <taxon>Candidatus Buchananiibacteriota</taxon>
    </lineage>
</organism>
<dbReference type="EMBL" id="MHIL01000011">
    <property type="protein sequence ID" value="OGY51901.1"/>
    <property type="molecule type" value="Genomic_DNA"/>
</dbReference>
<name>A0A1G1YI01_9BACT</name>
<keyword evidence="1" id="KW-1133">Transmembrane helix</keyword>
<gene>
    <name evidence="2" type="ORF">A3J59_01005</name>
</gene>